<dbReference type="RefSeq" id="WP_057724987.1">
    <property type="nucleotide sequence ID" value="NZ_CP027724.1"/>
</dbReference>
<dbReference type="AlphaFoldDB" id="A0A0R2ZT01"/>
<dbReference type="EMBL" id="LT629782">
    <property type="protein sequence ID" value="SDU10094.1"/>
    <property type="molecule type" value="Genomic_DNA"/>
</dbReference>
<protein>
    <submittedName>
        <fullName evidence="1">Uncharacterized protein</fullName>
    </submittedName>
</protein>
<evidence type="ECO:0000313" key="2">
    <source>
        <dbReference type="Proteomes" id="UP000183653"/>
    </source>
</evidence>
<sequence>MNFLLDHNLPPALARALNELSKVHEHGVFPLKDKFPQNTSDITWISALREEGGWVVISQDRFKKGHAEKKAFRDCALPVFCLAKHWSGESYWSKAHNLVRWWPAIMQQAELIRGGAAFSVPWRFSAPGKFEQIKL</sequence>
<accession>A0A0R2ZT01</accession>
<name>A0A0R2ZT01_9PSED</name>
<dbReference type="OrthoDB" id="6956264at2"/>
<dbReference type="Pfam" id="PF18478">
    <property type="entry name" value="PIN_10"/>
    <property type="match status" value="1"/>
</dbReference>
<proteinExistence type="predicted"/>
<keyword evidence="2" id="KW-1185">Reference proteome</keyword>
<evidence type="ECO:0000313" key="1">
    <source>
        <dbReference type="EMBL" id="SDU10094.1"/>
    </source>
</evidence>
<dbReference type="Proteomes" id="UP000183653">
    <property type="component" value="Chromosome I"/>
</dbReference>
<organism evidence="1 2">
    <name type="scientific">Pseudomonas orientalis</name>
    <dbReference type="NCBI Taxonomy" id="76758"/>
    <lineage>
        <taxon>Bacteria</taxon>
        <taxon>Pseudomonadati</taxon>
        <taxon>Pseudomonadota</taxon>
        <taxon>Gammaproteobacteria</taxon>
        <taxon>Pseudomonadales</taxon>
        <taxon>Pseudomonadaceae</taxon>
        <taxon>Pseudomonas</taxon>
    </lineage>
</organism>
<reference evidence="1 2" key="1">
    <citation type="submission" date="2016-10" db="EMBL/GenBank/DDBJ databases">
        <authorList>
            <person name="Varghese N."/>
            <person name="Submissions S."/>
        </authorList>
    </citation>
    <scope>NUCLEOTIDE SEQUENCE [LARGE SCALE GENOMIC DNA]</scope>
    <source>
        <strain evidence="1 2">BS2775</strain>
    </source>
</reference>
<dbReference type="InterPro" id="IPR041375">
    <property type="entry name" value="VapC45_PIN-like"/>
</dbReference>
<gene>
    <name evidence="1" type="ORF">SAMN04490197_2831</name>
</gene>